<comment type="caution">
    <text evidence="2">The sequence shown here is derived from an EMBL/GenBank/DDBJ whole genome shotgun (WGS) entry which is preliminary data.</text>
</comment>
<dbReference type="Gene3D" id="1.10.150.80">
    <property type="entry name" value="HRDC domain"/>
    <property type="match status" value="2"/>
</dbReference>
<reference evidence="2 3" key="1">
    <citation type="submission" date="2015-07" db="EMBL/GenBank/DDBJ databases">
        <title>Genome sequence of Leptolinea tardivitalis DSM 16556.</title>
        <authorList>
            <person name="Hemp J."/>
            <person name="Ward L.M."/>
            <person name="Pace L.A."/>
            <person name="Fischer W.W."/>
        </authorList>
    </citation>
    <scope>NUCLEOTIDE SEQUENCE [LARGE SCALE GENOMIC DNA]</scope>
    <source>
        <strain evidence="2 3">YMTK-2</strain>
    </source>
</reference>
<dbReference type="PROSITE" id="PS50967">
    <property type="entry name" value="HRDC"/>
    <property type="match status" value="2"/>
</dbReference>
<dbReference type="Proteomes" id="UP000050430">
    <property type="component" value="Unassembled WGS sequence"/>
</dbReference>
<dbReference type="STRING" id="229920.ADM99_15775"/>
<dbReference type="RefSeq" id="WP_062422474.1">
    <property type="nucleotide sequence ID" value="NZ_BBYA01000010.1"/>
</dbReference>
<dbReference type="OrthoDB" id="144122at2"/>
<feature type="domain" description="HRDC" evidence="1">
    <location>
        <begin position="216"/>
        <end position="296"/>
    </location>
</feature>
<protein>
    <recommendedName>
        <fullName evidence="1">HRDC domain-containing protein</fullName>
    </recommendedName>
</protein>
<dbReference type="PANTHER" id="PTHR47649:SF1">
    <property type="entry name" value="RIBONUCLEASE D"/>
    <property type="match status" value="1"/>
</dbReference>
<dbReference type="GO" id="GO:0000166">
    <property type="term" value="F:nucleotide binding"/>
    <property type="evidence" value="ECO:0007669"/>
    <property type="project" value="InterPro"/>
</dbReference>
<evidence type="ECO:0000313" key="3">
    <source>
        <dbReference type="Proteomes" id="UP000050430"/>
    </source>
</evidence>
<dbReference type="PANTHER" id="PTHR47649">
    <property type="entry name" value="RIBONUCLEASE D"/>
    <property type="match status" value="1"/>
</dbReference>
<dbReference type="InterPro" id="IPR002121">
    <property type="entry name" value="HRDC_dom"/>
</dbReference>
<dbReference type="InterPro" id="IPR036397">
    <property type="entry name" value="RNaseH_sf"/>
</dbReference>
<dbReference type="SUPFAM" id="SSF47819">
    <property type="entry name" value="HRDC-like"/>
    <property type="match status" value="2"/>
</dbReference>
<dbReference type="Gene3D" id="3.30.420.10">
    <property type="entry name" value="Ribonuclease H-like superfamily/Ribonuclease H"/>
    <property type="match status" value="1"/>
</dbReference>
<dbReference type="EMBL" id="LGCK01000014">
    <property type="protein sequence ID" value="KPL70571.1"/>
    <property type="molecule type" value="Genomic_DNA"/>
</dbReference>
<dbReference type="Pfam" id="PF00570">
    <property type="entry name" value="HRDC"/>
    <property type="match status" value="2"/>
</dbReference>
<dbReference type="InterPro" id="IPR044876">
    <property type="entry name" value="HRDC_dom_sf"/>
</dbReference>
<feature type="domain" description="HRDC" evidence="1">
    <location>
        <begin position="304"/>
        <end position="380"/>
    </location>
</feature>
<dbReference type="InterPro" id="IPR012337">
    <property type="entry name" value="RNaseH-like_sf"/>
</dbReference>
<dbReference type="GO" id="GO:0006139">
    <property type="term" value="P:nucleobase-containing compound metabolic process"/>
    <property type="evidence" value="ECO:0007669"/>
    <property type="project" value="InterPro"/>
</dbReference>
<keyword evidence="3" id="KW-1185">Reference proteome</keyword>
<evidence type="ECO:0000313" key="2">
    <source>
        <dbReference type="EMBL" id="KPL70571.1"/>
    </source>
</evidence>
<dbReference type="CDD" id="cd06142">
    <property type="entry name" value="RNaseD_exo"/>
    <property type="match status" value="1"/>
</dbReference>
<dbReference type="GO" id="GO:0008408">
    <property type="term" value="F:3'-5' exonuclease activity"/>
    <property type="evidence" value="ECO:0007669"/>
    <property type="project" value="InterPro"/>
</dbReference>
<dbReference type="GO" id="GO:0003676">
    <property type="term" value="F:nucleic acid binding"/>
    <property type="evidence" value="ECO:0007669"/>
    <property type="project" value="InterPro"/>
</dbReference>
<organism evidence="2 3">
    <name type="scientific">Leptolinea tardivitalis</name>
    <dbReference type="NCBI Taxonomy" id="229920"/>
    <lineage>
        <taxon>Bacteria</taxon>
        <taxon>Bacillati</taxon>
        <taxon>Chloroflexota</taxon>
        <taxon>Anaerolineae</taxon>
        <taxon>Anaerolineales</taxon>
        <taxon>Anaerolineaceae</taxon>
        <taxon>Leptolinea</taxon>
    </lineage>
</organism>
<sequence>MLTNDLPDPIYVDTAEKLSFLAARLSGVPVFAVDTESNSLFAYREQVCLIQISTLEEDYIIDPLVLHDMSPLGPLFASEKIEKVFHAGEYDLICLKRDYGFEFHNLFDTMIAGRILGREVIGLSAMLELEFGITLDKKWQRANWGIRPIPPAQLAYARMDSHFLIPLRNRLRQELEDADRLELADEDFHRLERTPIPQINTEKENCWKLANRKDMSNKQVSVLYRLCDYREEQARRANLPPFKIMSNDTLVAVAQVCPSKMEELTDIKGLSPRLIDRYGKGLLESVSHGLHSDPPRRPSNGRKDDELIQRLDSLKSWRKKTAADLHVESDVVLPREIVEQIAGVNPRTYSELAALMANFPWRLQRYGKDILETLKPKELE</sequence>
<name>A0A0P6X6L4_9CHLR</name>
<dbReference type="InterPro" id="IPR002562">
    <property type="entry name" value="3'-5'_exonuclease_dom"/>
</dbReference>
<dbReference type="SUPFAM" id="SSF53098">
    <property type="entry name" value="Ribonuclease H-like"/>
    <property type="match status" value="1"/>
</dbReference>
<dbReference type="SMART" id="SM00341">
    <property type="entry name" value="HRDC"/>
    <property type="match status" value="2"/>
</dbReference>
<dbReference type="InterPro" id="IPR010997">
    <property type="entry name" value="HRDC-like_sf"/>
</dbReference>
<accession>A0A0P6X6L4</accession>
<dbReference type="SMART" id="SM00474">
    <property type="entry name" value="35EXOc"/>
    <property type="match status" value="1"/>
</dbReference>
<dbReference type="AlphaFoldDB" id="A0A0P6X6L4"/>
<dbReference type="Pfam" id="PF01612">
    <property type="entry name" value="DNA_pol_A_exo1"/>
    <property type="match status" value="1"/>
</dbReference>
<gene>
    <name evidence="2" type="ORF">ADM99_15775</name>
</gene>
<dbReference type="InterPro" id="IPR051086">
    <property type="entry name" value="RNase_D-like"/>
</dbReference>
<evidence type="ECO:0000259" key="1">
    <source>
        <dbReference type="PROSITE" id="PS50967"/>
    </source>
</evidence>
<proteinExistence type="predicted"/>